<feature type="transmembrane region" description="Helical" evidence="1">
    <location>
        <begin position="57"/>
        <end position="77"/>
    </location>
</feature>
<accession>A0A1E7EQI1</accession>
<dbReference type="Proteomes" id="UP000095751">
    <property type="component" value="Unassembled WGS sequence"/>
</dbReference>
<dbReference type="EMBL" id="KV784381">
    <property type="protein sequence ID" value="OEU08260.1"/>
    <property type="molecule type" value="Genomic_DNA"/>
</dbReference>
<feature type="transmembrane region" description="Helical" evidence="1">
    <location>
        <begin position="203"/>
        <end position="226"/>
    </location>
</feature>
<name>A0A1E7EQI1_9STRA</name>
<feature type="transmembrane region" description="Helical" evidence="1">
    <location>
        <begin position="89"/>
        <end position="108"/>
    </location>
</feature>
<keyword evidence="1" id="KW-0472">Membrane</keyword>
<evidence type="ECO:0000256" key="1">
    <source>
        <dbReference type="SAM" id="Phobius"/>
    </source>
</evidence>
<evidence type="ECO:0000313" key="2">
    <source>
        <dbReference type="EMBL" id="OEU08260.1"/>
    </source>
</evidence>
<protein>
    <submittedName>
        <fullName evidence="2">Uncharacterized protein</fullName>
    </submittedName>
</protein>
<keyword evidence="1" id="KW-0812">Transmembrane</keyword>
<reference evidence="2 3" key="1">
    <citation type="submission" date="2016-09" db="EMBL/GenBank/DDBJ databases">
        <title>Extensive genetic diversity and differential bi-allelic expression allows diatom success in the polar Southern Ocean.</title>
        <authorList>
            <consortium name="DOE Joint Genome Institute"/>
            <person name="Mock T."/>
            <person name="Otillar R.P."/>
            <person name="Strauss J."/>
            <person name="Dupont C."/>
            <person name="Frickenhaus S."/>
            <person name="Maumus F."/>
            <person name="Mcmullan M."/>
            <person name="Sanges R."/>
            <person name="Schmutz J."/>
            <person name="Toseland A."/>
            <person name="Valas R."/>
            <person name="Veluchamy A."/>
            <person name="Ward B.J."/>
            <person name="Allen A."/>
            <person name="Barry K."/>
            <person name="Falciatore A."/>
            <person name="Ferrante M."/>
            <person name="Fortunato A.E."/>
            <person name="Gloeckner G."/>
            <person name="Gruber A."/>
            <person name="Hipkin R."/>
            <person name="Janech M."/>
            <person name="Kroth P."/>
            <person name="Leese F."/>
            <person name="Lindquist E."/>
            <person name="Lyon B.R."/>
            <person name="Martin J."/>
            <person name="Mayer C."/>
            <person name="Parker M."/>
            <person name="Quesneville H."/>
            <person name="Raymond J."/>
            <person name="Uhlig C."/>
            <person name="Valentin K.U."/>
            <person name="Worden A.Z."/>
            <person name="Armbrust E.V."/>
            <person name="Bowler C."/>
            <person name="Green B."/>
            <person name="Moulton V."/>
            <person name="Van Oosterhout C."/>
            <person name="Grigoriev I."/>
        </authorList>
    </citation>
    <scope>NUCLEOTIDE SEQUENCE [LARGE SCALE GENOMIC DNA]</scope>
    <source>
        <strain evidence="2 3">CCMP1102</strain>
    </source>
</reference>
<evidence type="ECO:0000313" key="3">
    <source>
        <dbReference type="Proteomes" id="UP000095751"/>
    </source>
</evidence>
<dbReference type="KEGG" id="fcy:FRACYDRAFT_250047"/>
<organism evidence="2 3">
    <name type="scientific">Fragilariopsis cylindrus CCMP1102</name>
    <dbReference type="NCBI Taxonomy" id="635003"/>
    <lineage>
        <taxon>Eukaryota</taxon>
        <taxon>Sar</taxon>
        <taxon>Stramenopiles</taxon>
        <taxon>Ochrophyta</taxon>
        <taxon>Bacillariophyta</taxon>
        <taxon>Bacillariophyceae</taxon>
        <taxon>Bacillariophycidae</taxon>
        <taxon>Bacillariales</taxon>
        <taxon>Bacillariaceae</taxon>
        <taxon>Fragilariopsis</taxon>
    </lineage>
</organism>
<feature type="transmembrane region" description="Helical" evidence="1">
    <location>
        <begin position="162"/>
        <end position="183"/>
    </location>
</feature>
<gene>
    <name evidence="2" type="ORF">FRACYDRAFT_250047</name>
</gene>
<dbReference type="InParanoid" id="A0A1E7EQI1"/>
<proteinExistence type="predicted"/>
<feature type="transmembrane region" description="Helical" evidence="1">
    <location>
        <begin position="120"/>
        <end position="141"/>
    </location>
</feature>
<dbReference type="AlphaFoldDB" id="A0A1E7EQI1"/>
<sequence>MNNQTPSTQNVEVEQGECKINNQTVDTPVLDVLVKISCYSSILPVIPLLFLSNYIKIGYLLTFIIAATCMALNLVLYKFNKTKSPFKTLDVMFIIIGGALTIAAWSFPEKNDLFKNCSGIITNSILTVGVGVTWLLGHPFVKDIVTDKIDDPIKMTHPMTKFVIHAVTGIWFIIFILLTLVSIPDAVVYLNSGDKAAGTLYTVTTILGIAIPLSGAIWMKLFFLYFKANKENIAERYYKVEIDEWNTRYPEHELAAAYASNSNGVVDENADENVTV</sequence>
<keyword evidence="3" id="KW-1185">Reference proteome</keyword>
<keyword evidence="1" id="KW-1133">Transmembrane helix</keyword>